<evidence type="ECO:0000256" key="2">
    <source>
        <dbReference type="ARBA" id="ARBA00022490"/>
    </source>
</evidence>
<evidence type="ECO:0000256" key="5">
    <source>
        <dbReference type="SAM" id="Coils"/>
    </source>
</evidence>
<reference evidence="6 7" key="1">
    <citation type="submission" date="2024-05" db="EMBL/GenBank/DDBJ databases">
        <title>Genome sequencing and assembly of Indian major carp, Cirrhinus mrigala (Hamilton, 1822).</title>
        <authorList>
            <person name="Mohindra V."/>
            <person name="Chowdhury L.M."/>
            <person name="Lal K."/>
            <person name="Jena J.K."/>
        </authorList>
    </citation>
    <scope>NUCLEOTIDE SEQUENCE [LARGE SCALE GENOMIC DNA]</scope>
    <source>
        <strain evidence="6">CM1030</strain>
        <tissue evidence="6">Blood</tissue>
    </source>
</reference>
<proteinExistence type="predicted"/>
<comment type="caution">
    <text evidence="6">The sequence shown here is derived from an EMBL/GenBank/DDBJ whole genome shotgun (WGS) entry which is preliminary data.</text>
</comment>
<dbReference type="PANTHER" id="PTHR44981:SF2">
    <property type="entry name" value="PERICENTRIN-LIKE PROTEIN, ISOFORM F"/>
    <property type="match status" value="1"/>
</dbReference>
<organism evidence="6 7">
    <name type="scientific">Cirrhinus mrigala</name>
    <name type="common">Mrigala</name>
    <dbReference type="NCBI Taxonomy" id="683832"/>
    <lineage>
        <taxon>Eukaryota</taxon>
        <taxon>Metazoa</taxon>
        <taxon>Chordata</taxon>
        <taxon>Craniata</taxon>
        <taxon>Vertebrata</taxon>
        <taxon>Euteleostomi</taxon>
        <taxon>Actinopterygii</taxon>
        <taxon>Neopterygii</taxon>
        <taxon>Teleostei</taxon>
        <taxon>Ostariophysi</taxon>
        <taxon>Cypriniformes</taxon>
        <taxon>Cyprinidae</taxon>
        <taxon>Labeoninae</taxon>
        <taxon>Labeonini</taxon>
        <taxon>Cirrhinus</taxon>
    </lineage>
</organism>
<evidence type="ECO:0000313" key="7">
    <source>
        <dbReference type="Proteomes" id="UP001529510"/>
    </source>
</evidence>
<dbReference type="EMBL" id="JAMKFB020000006">
    <property type="protein sequence ID" value="KAL0190589.1"/>
    <property type="molecule type" value="Genomic_DNA"/>
</dbReference>
<feature type="non-terminal residue" evidence="6">
    <location>
        <position position="73"/>
    </location>
</feature>
<dbReference type="Proteomes" id="UP001529510">
    <property type="component" value="Unassembled WGS sequence"/>
</dbReference>
<evidence type="ECO:0000256" key="3">
    <source>
        <dbReference type="ARBA" id="ARBA00023054"/>
    </source>
</evidence>
<feature type="coiled-coil region" evidence="5">
    <location>
        <begin position="23"/>
        <end position="68"/>
    </location>
</feature>
<accession>A0ABD0QWJ3</accession>
<sequence length="73" mass="8500">LLAEAERLGQECVEVQRQAEKDCGGLASRLQMLEQALEEHESRAHQLEEQHRLQTEDLQQHIDALEKQLKNNR</sequence>
<evidence type="ECO:0000256" key="4">
    <source>
        <dbReference type="ARBA" id="ARBA00023212"/>
    </source>
</evidence>
<protein>
    <recommendedName>
        <fullName evidence="8">Ninein</fullName>
    </recommendedName>
</protein>
<dbReference type="GO" id="GO:0005813">
    <property type="term" value="C:centrosome"/>
    <property type="evidence" value="ECO:0007669"/>
    <property type="project" value="UniProtKB-SubCell"/>
</dbReference>
<dbReference type="AlphaFoldDB" id="A0ABD0QWJ3"/>
<gene>
    <name evidence="6" type="ORF">M9458_013287</name>
</gene>
<dbReference type="PANTHER" id="PTHR44981">
    <property type="entry name" value="PERICENTRIN-LIKE PROTEIN, ISOFORM F"/>
    <property type="match status" value="1"/>
</dbReference>
<name>A0ABD0QWJ3_CIRMR</name>
<dbReference type="InterPro" id="IPR028745">
    <property type="entry name" value="AKAP9/Pericentrin"/>
</dbReference>
<keyword evidence="2" id="KW-0963">Cytoplasm</keyword>
<comment type="subcellular location">
    <subcellularLocation>
        <location evidence="1">Cytoplasm</location>
        <location evidence="1">Cytoskeleton</location>
        <location evidence="1">Microtubule organizing center</location>
        <location evidence="1">Centrosome</location>
    </subcellularLocation>
</comment>
<keyword evidence="3 5" id="KW-0175">Coiled coil</keyword>
<evidence type="ECO:0008006" key="8">
    <source>
        <dbReference type="Google" id="ProtNLM"/>
    </source>
</evidence>
<evidence type="ECO:0000313" key="6">
    <source>
        <dbReference type="EMBL" id="KAL0190589.1"/>
    </source>
</evidence>
<evidence type="ECO:0000256" key="1">
    <source>
        <dbReference type="ARBA" id="ARBA00004300"/>
    </source>
</evidence>
<feature type="non-terminal residue" evidence="6">
    <location>
        <position position="1"/>
    </location>
</feature>
<keyword evidence="7" id="KW-1185">Reference proteome</keyword>
<keyword evidence="4" id="KW-0206">Cytoskeleton</keyword>